<evidence type="ECO:0000256" key="1">
    <source>
        <dbReference type="ARBA" id="ARBA00008950"/>
    </source>
</evidence>
<proteinExistence type="inferred from homology"/>
<dbReference type="RefSeq" id="WP_204775831.1">
    <property type="nucleotide sequence ID" value="NZ_JACJJQ010000002.1"/>
</dbReference>
<accession>A0ABS2ELL6</accession>
<dbReference type="InterPro" id="IPR000979">
    <property type="entry name" value="Phosphodiesterase_MJ0936/Vps29"/>
</dbReference>
<feature type="domain" description="Calcineurin-like phosphoesterase" evidence="3">
    <location>
        <begin position="1"/>
        <end position="148"/>
    </location>
</feature>
<comment type="similarity">
    <text evidence="1 2">Belongs to the metallophosphoesterase superfamily. YfcE family.</text>
</comment>
<dbReference type="Proteomes" id="UP000776629">
    <property type="component" value="Unassembled WGS sequence"/>
</dbReference>
<evidence type="ECO:0000313" key="4">
    <source>
        <dbReference type="EMBL" id="MBM6753288.1"/>
    </source>
</evidence>
<keyword evidence="5" id="KW-1185">Reference proteome</keyword>
<comment type="cofactor">
    <cofactor evidence="2">
        <name>a divalent metal cation</name>
        <dbReference type="ChEBI" id="CHEBI:60240"/>
    </cofactor>
</comment>
<dbReference type="EMBL" id="JACJJQ010000002">
    <property type="protein sequence ID" value="MBM6753288.1"/>
    <property type="molecule type" value="Genomic_DNA"/>
</dbReference>
<dbReference type="SUPFAM" id="SSF56300">
    <property type="entry name" value="Metallo-dependent phosphatases"/>
    <property type="match status" value="1"/>
</dbReference>
<reference evidence="4 5" key="1">
    <citation type="journal article" date="2021" name="Sci. Rep.">
        <title>The distribution of antibiotic resistance genes in chicken gut microbiota commensals.</title>
        <authorList>
            <person name="Juricova H."/>
            <person name="Matiasovicova J."/>
            <person name="Kubasova T."/>
            <person name="Cejkova D."/>
            <person name="Rychlik I."/>
        </authorList>
    </citation>
    <scope>NUCLEOTIDE SEQUENCE [LARGE SCALE GENOMIC DNA]</scope>
    <source>
        <strain evidence="4 5">An810</strain>
    </source>
</reference>
<comment type="caution">
    <text evidence="4">The sequence shown here is derived from an EMBL/GenBank/DDBJ whole genome shotgun (WGS) entry which is preliminary data.</text>
</comment>
<dbReference type="Gene3D" id="3.60.21.10">
    <property type="match status" value="1"/>
</dbReference>
<dbReference type="NCBIfam" id="TIGR00040">
    <property type="entry name" value="yfcE"/>
    <property type="match status" value="1"/>
</dbReference>
<dbReference type="Pfam" id="PF12850">
    <property type="entry name" value="Metallophos_2"/>
    <property type="match status" value="1"/>
</dbReference>
<keyword evidence="2" id="KW-0479">Metal-binding</keyword>
<organism evidence="4 5">
    <name type="scientific">Limosilactobacillus alvi</name>
    <dbReference type="NCBI Taxonomy" id="990412"/>
    <lineage>
        <taxon>Bacteria</taxon>
        <taxon>Bacillati</taxon>
        <taxon>Bacillota</taxon>
        <taxon>Bacilli</taxon>
        <taxon>Lactobacillales</taxon>
        <taxon>Lactobacillaceae</taxon>
        <taxon>Limosilactobacillus</taxon>
    </lineage>
</organism>
<evidence type="ECO:0000256" key="2">
    <source>
        <dbReference type="RuleBase" id="RU362039"/>
    </source>
</evidence>
<name>A0ABS2ELL6_9LACO</name>
<dbReference type="InterPro" id="IPR024654">
    <property type="entry name" value="Calcineurin-like_PHP_lpxH"/>
</dbReference>
<dbReference type="PANTHER" id="PTHR11124">
    <property type="entry name" value="VACUOLAR SORTING PROTEIN VPS29"/>
    <property type="match status" value="1"/>
</dbReference>
<evidence type="ECO:0000259" key="3">
    <source>
        <dbReference type="Pfam" id="PF12850"/>
    </source>
</evidence>
<evidence type="ECO:0000313" key="5">
    <source>
        <dbReference type="Proteomes" id="UP000776629"/>
    </source>
</evidence>
<sequence>MKILLVSDNHGDAQILQTIYDHFNGKVDAFFHCGDSNLPSNDPVMTPYQTVIGNTDWGITYPTIVEKEFPEGKVVITHGHKYQVNTSLTPLLMLVREKQALIMGFGHTHQLGCEVVKGTLFINPGSISQPRGKYARLGGTFATVEVTSTTFEVQYYNRQCQPVSELQFSLKRI</sequence>
<dbReference type="EC" id="3.1.4.-" evidence="2"/>
<gene>
    <name evidence="4" type="ORF">H5993_00700</name>
</gene>
<protein>
    <recommendedName>
        <fullName evidence="2">Phosphoesterase</fullName>
        <ecNumber evidence="2">3.1.4.-</ecNumber>
    </recommendedName>
</protein>
<dbReference type="InterPro" id="IPR029052">
    <property type="entry name" value="Metallo-depent_PP-like"/>
</dbReference>